<sequence length="123" mass="13699">MVQMVIDGDTLHLRMRGIDQILALRSELSVPLAHIRAVTIRPTEAHSWFHGLRFGTNLPGVVTAGTFLTGDGLVFWDVHDPDKTIALDIEHEFYKRVIVEVEGSPEDAAAQIDAARETVLRRS</sequence>
<dbReference type="Proteomes" id="UP000316609">
    <property type="component" value="Unassembled WGS sequence"/>
</dbReference>
<reference evidence="1 2" key="1">
    <citation type="journal article" date="2019" name="Nat. Microbiol.">
        <title>Mediterranean grassland soil C-N compound turnover is dependent on rainfall and depth, and is mediated by genomically divergent microorganisms.</title>
        <authorList>
            <person name="Diamond S."/>
            <person name="Andeer P.F."/>
            <person name="Li Z."/>
            <person name="Crits-Christoph A."/>
            <person name="Burstein D."/>
            <person name="Anantharaman K."/>
            <person name="Lane K.R."/>
            <person name="Thomas B.C."/>
            <person name="Pan C."/>
            <person name="Northen T.R."/>
            <person name="Banfield J.F."/>
        </authorList>
    </citation>
    <scope>NUCLEOTIDE SEQUENCE [LARGE SCALE GENOMIC DNA]</scope>
    <source>
        <strain evidence="1">WS_8</strain>
    </source>
</reference>
<dbReference type="AlphaFoldDB" id="A0A538TWD4"/>
<dbReference type="EMBL" id="VBOY01000022">
    <property type="protein sequence ID" value="TMQ67929.1"/>
    <property type="molecule type" value="Genomic_DNA"/>
</dbReference>
<evidence type="ECO:0000313" key="2">
    <source>
        <dbReference type="Proteomes" id="UP000316609"/>
    </source>
</evidence>
<proteinExistence type="predicted"/>
<evidence type="ECO:0000313" key="1">
    <source>
        <dbReference type="EMBL" id="TMQ67929.1"/>
    </source>
</evidence>
<comment type="caution">
    <text evidence="1">The sequence shown here is derived from an EMBL/GenBank/DDBJ whole genome shotgun (WGS) entry which is preliminary data.</text>
</comment>
<name>A0A538TWD4_UNCEI</name>
<gene>
    <name evidence="1" type="ORF">E6K78_03045</name>
</gene>
<protein>
    <submittedName>
        <fullName evidence="1">Uncharacterized protein</fullName>
    </submittedName>
</protein>
<organism evidence="1 2">
    <name type="scientific">Eiseniibacteriota bacterium</name>
    <dbReference type="NCBI Taxonomy" id="2212470"/>
    <lineage>
        <taxon>Bacteria</taxon>
        <taxon>Candidatus Eiseniibacteriota</taxon>
    </lineage>
</organism>
<accession>A0A538TWD4</accession>